<protein>
    <submittedName>
        <fullName evidence="2">TATA binding protein of transcription factor IIE</fullName>
    </submittedName>
</protein>
<dbReference type="Gene3D" id="1.10.10.10">
    <property type="entry name" value="Winged helix-like DNA-binding domain superfamily/Winged helix DNA-binding domain"/>
    <property type="match status" value="1"/>
</dbReference>
<dbReference type="Pfam" id="PF02002">
    <property type="entry name" value="TFIIE_alpha"/>
    <property type="match status" value="1"/>
</dbReference>
<dbReference type="InterPro" id="IPR024550">
    <property type="entry name" value="TFIIEa/SarR/Rpc3_HTH_dom"/>
</dbReference>
<dbReference type="PANTHER" id="PTHR13097">
    <property type="entry name" value="TRANSCRIPTION INITIATION FACTOR IIE, ALPHA SUBUNIT"/>
    <property type="match status" value="1"/>
</dbReference>
<dbReference type="Proteomes" id="UP000243348">
    <property type="component" value="Nucleomorph 2"/>
</dbReference>
<dbReference type="GO" id="GO:0006367">
    <property type="term" value="P:transcription initiation at RNA polymerase II promoter"/>
    <property type="evidence" value="ECO:0007669"/>
    <property type="project" value="InterPro"/>
</dbReference>
<evidence type="ECO:0000259" key="1">
    <source>
        <dbReference type="SMART" id="SM00531"/>
    </source>
</evidence>
<name>J7G868_9CRYP</name>
<evidence type="ECO:0000313" key="3">
    <source>
        <dbReference type="Proteomes" id="UP000243348"/>
    </source>
</evidence>
<dbReference type="EMBL" id="CP003681">
    <property type="protein sequence ID" value="AFP65483.1"/>
    <property type="molecule type" value="Genomic_DNA"/>
</dbReference>
<geneLocation type="nucleomorph" evidence="2"/>
<feature type="domain" description="Transcription initiation factor IIE subunit alpha N-terminal" evidence="1">
    <location>
        <begin position="26"/>
        <end position="195"/>
    </location>
</feature>
<dbReference type="SMART" id="SM00531">
    <property type="entry name" value="TFIIE"/>
    <property type="match status" value="1"/>
</dbReference>
<dbReference type="PANTHER" id="PTHR13097:SF7">
    <property type="entry name" value="GENERAL TRANSCRIPTION FACTOR IIE SUBUNIT 1"/>
    <property type="match status" value="1"/>
</dbReference>
<keyword evidence="2" id="KW-0542">Nucleomorph</keyword>
<dbReference type="InterPro" id="IPR039997">
    <property type="entry name" value="TFE"/>
</dbReference>
<gene>
    <name evidence="2" type="primary">tfIIE</name>
    <name evidence="2" type="ORF">CMESO_315</name>
</gene>
<sequence>METLDFKIPNSILKILKLTISSFYSDIHIVIIDFLLKLGYASEYSISKELGIPIEKIRMTLNNLNNDNFVEFEERFFKQINLKKEKNKKQIHQKFYKLKYWYINANSITFTIRQKIWKIFNTTNNENQIDEEIFLFCPRKMCGKKFSISDINSLSLNDNTGKFSCNNYINPDVVCGAQLYETRYSKKKPIPISANFRGKFKLNEFKPILNLLLSSAKNIKF</sequence>
<dbReference type="AlphaFoldDB" id="J7G868"/>
<accession>J7G868</accession>
<dbReference type="InterPro" id="IPR002853">
    <property type="entry name" value="TFIIE_asu"/>
</dbReference>
<dbReference type="InterPro" id="IPR036388">
    <property type="entry name" value="WH-like_DNA-bd_sf"/>
</dbReference>
<organism evidence="2 3">
    <name type="scientific">Chroomonas mesostigmatica CCMP1168</name>
    <dbReference type="NCBI Taxonomy" id="1195612"/>
    <lineage>
        <taxon>Eukaryota</taxon>
        <taxon>Cryptophyceae</taxon>
        <taxon>Pyrenomonadales</taxon>
        <taxon>Chroomonadaceae</taxon>
        <taxon>Chroomonas</taxon>
    </lineage>
</organism>
<proteinExistence type="predicted"/>
<reference evidence="2 3" key="1">
    <citation type="journal article" date="2012" name="Genome Biol. Evol.">
        <title>Nucleomorph genome sequence of the cryptophyte alga Chroomonas mesostigmatica CCMP1168 reveals lineage-specific gene loss and genome complexity.</title>
        <authorList>
            <person name="Moore C.E."/>
            <person name="Curtis B."/>
            <person name="Mills T."/>
            <person name="Tanifuji G."/>
            <person name="Archibald J.M."/>
        </authorList>
    </citation>
    <scope>NUCLEOTIDE SEQUENCE [LARGE SCALE GENOMIC DNA]</scope>
    <source>
        <strain evidence="2 3">CCMP1168</strain>
    </source>
</reference>
<evidence type="ECO:0000313" key="2">
    <source>
        <dbReference type="EMBL" id="AFP65483.1"/>
    </source>
</evidence>